<feature type="signal peptide" evidence="1">
    <location>
        <begin position="1"/>
        <end position="21"/>
    </location>
</feature>
<reference evidence="2" key="1">
    <citation type="submission" date="2022-05" db="EMBL/GenBank/DDBJ databases">
        <title>Novel bacterial taxa in a minimal lignocellulolytic consortium and its capacity to transform plastics disclosed by genome-resolved metagenomics.</title>
        <authorList>
            <person name="Rodriguez C.A.D."/>
            <person name="Diaz-Garcia L."/>
            <person name="Herrera K."/>
            <person name="Tarazona N.A."/>
            <person name="Sproer C."/>
            <person name="Overmann J."/>
            <person name="Jimenez D.J."/>
        </authorList>
    </citation>
    <scope>NUCLEOTIDE SEQUENCE</scope>
    <source>
        <strain evidence="2">MAG5</strain>
    </source>
</reference>
<evidence type="ECO:0000313" key="2">
    <source>
        <dbReference type="EMBL" id="URN95049.1"/>
    </source>
</evidence>
<dbReference type="EMBL" id="CP097899">
    <property type="protein sequence ID" value="URN95049.1"/>
    <property type="molecule type" value="Genomic_DNA"/>
</dbReference>
<name>A0A9J6ZH46_9BACL</name>
<accession>A0A9J6ZH46</accession>
<protein>
    <submittedName>
        <fullName evidence="2">Uncharacterized protein</fullName>
    </submittedName>
</protein>
<dbReference type="AlphaFoldDB" id="A0A9J6ZH46"/>
<evidence type="ECO:0000256" key="1">
    <source>
        <dbReference type="SAM" id="SignalP"/>
    </source>
</evidence>
<keyword evidence="1" id="KW-0732">Signal</keyword>
<gene>
    <name evidence="2" type="ORF">NAG76_01975</name>
</gene>
<feature type="chain" id="PRO_5039920947" evidence="1">
    <location>
        <begin position="22"/>
        <end position="856"/>
    </location>
</feature>
<organism evidence="2 3">
    <name type="scientific">Candidatus Pristimantibacillus lignocellulolyticus</name>
    <dbReference type="NCBI Taxonomy" id="2994561"/>
    <lineage>
        <taxon>Bacteria</taxon>
        <taxon>Bacillati</taxon>
        <taxon>Bacillota</taxon>
        <taxon>Bacilli</taxon>
        <taxon>Bacillales</taxon>
        <taxon>Paenibacillaceae</taxon>
        <taxon>Candidatus Pristimantibacillus</taxon>
    </lineage>
</organism>
<sequence>MKFKKIMIGVMSTSLLMSAFAMPTFAAKLPGAQYSTVQLEAVPTKEMTYYKNGSSSIPADLKWITDSSALEFLPLSVIGDVTSVVLDEGVYWIGTENGLQRVNFSEKNANDIVQYFAGPRYLYGGDGLVTGLASDNEGGIWVRNASGVTHIAMPEKTMAEKNEAYERVVRDVHDRYGLTSYANFNFTETDGNFNGINYSSDTGILDATPSTSDNDGLWTSMYGMGEIFRFAALTEQYGTSPTIEQQAEINEAKTAAIRATKAVLLLSYVSGRGNGFPARSFMLTSEASAATTDGTIYGQQSQNGFWFQHVVGEDAVNPNGIIPSMEIEGQTPIGYSIVRVTKDAMTKKGSRLFPSGGTDVMNYNGIALSNEAINALNETRADGEKLGTDIYTIVETVDGEEVHQVLPVITTVTNKASAKEDKTTNATNKPIFQLTAPVYEQIPTYFNDLFPSSAINGEGNIDMNQIVYKADTSSDEVDGHFALLYTAYKYLIGDTNDVELLELKSFVEKSTHHLMELILNDDHYYVEDATGKATQWSRWIAQYFNDGIGNMKQKELWKYSVGVDENGDDALSYGYEDGPLNVLQIMSFLKAAIVITENSDMYSHDTEKYKVAYELAFNGGYSTEAPYVNGKGYINIAQEYIERRIIRQATSAYSINGNQVVSPGTWDINNYTGEMEDDSNINGTLHNDWTQYINYSDEELGWFPIFVLTTAETDPAKHALIAAAFDQWYENEIREENPFYTFLYQIVHPEKTDVELEAAVRYLYRLPQYLITFPVEWNRQDVLYIEPGYRDDYVQTNYVLAPDERKAMKNNTNPFEADGQMQSADPNYNYNYGGMEVGFTFTIPYWLGRYFEIIKE</sequence>
<proteinExistence type="predicted"/>
<dbReference type="KEGG" id="plig:NAG76_01975"/>
<dbReference type="Proteomes" id="UP001056756">
    <property type="component" value="Chromosome"/>
</dbReference>
<evidence type="ECO:0000313" key="3">
    <source>
        <dbReference type="Proteomes" id="UP001056756"/>
    </source>
</evidence>